<comment type="caution">
    <text evidence="1">The sequence shown here is derived from an EMBL/GenBank/DDBJ whole genome shotgun (WGS) entry which is preliminary data.</text>
</comment>
<dbReference type="EMBL" id="JBBXMP010000001">
    <property type="protein sequence ID" value="KAL0072682.1"/>
    <property type="molecule type" value="Genomic_DNA"/>
</dbReference>
<protein>
    <recommendedName>
        <fullName evidence="3">F-box domain-containing protein</fullName>
    </recommendedName>
</protein>
<dbReference type="SUPFAM" id="SSF52047">
    <property type="entry name" value="RNI-like"/>
    <property type="match status" value="1"/>
</dbReference>
<evidence type="ECO:0000313" key="2">
    <source>
        <dbReference type="Proteomes" id="UP001437256"/>
    </source>
</evidence>
<keyword evidence="2" id="KW-1185">Reference proteome</keyword>
<dbReference type="Proteomes" id="UP001437256">
    <property type="component" value="Unassembled WGS sequence"/>
</dbReference>
<reference evidence="1 2" key="1">
    <citation type="submission" date="2024-05" db="EMBL/GenBank/DDBJ databases">
        <title>A draft genome resource for the thread blight pathogen Marasmius tenuissimus strain MS-2.</title>
        <authorList>
            <person name="Yulfo-Soto G.E."/>
            <person name="Baruah I.K."/>
            <person name="Amoako-Attah I."/>
            <person name="Bukari Y."/>
            <person name="Meinhardt L.W."/>
            <person name="Bailey B.A."/>
            <person name="Cohen S.P."/>
        </authorList>
    </citation>
    <scope>NUCLEOTIDE SEQUENCE [LARGE SCALE GENOMIC DNA]</scope>
    <source>
        <strain evidence="1 2">MS-2</strain>
    </source>
</reference>
<accession>A0ABR3AH30</accession>
<organism evidence="1 2">
    <name type="scientific">Marasmius tenuissimus</name>
    <dbReference type="NCBI Taxonomy" id="585030"/>
    <lineage>
        <taxon>Eukaryota</taxon>
        <taxon>Fungi</taxon>
        <taxon>Dikarya</taxon>
        <taxon>Basidiomycota</taxon>
        <taxon>Agaricomycotina</taxon>
        <taxon>Agaricomycetes</taxon>
        <taxon>Agaricomycetidae</taxon>
        <taxon>Agaricales</taxon>
        <taxon>Marasmiineae</taxon>
        <taxon>Marasmiaceae</taxon>
        <taxon>Marasmius</taxon>
    </lineage>
</organism>
<name>A0ABR3AH30_9AGAR</name>
<evidence type="ECO:0008006" key="3">
    <source>
        <dbReference type="Google" id="ProtNLM"/>
    </source>
</evidence>
<dbReference type="InterPro" id="IPR032675">
    <property type="entry name" value="LRR_dom_sf"/>
</dbReference>
<gene>
    <name evidence="1" type="ORF">AAF712_000445</name>
</gene>
<evidence type="ECO:0000313" key="1">
    <source>
        <dbReference type="EMBL" id="KAL0072682.1"/>
    </source>
</evidence>
<proteinExistence type="predicted"/>
<sequence>MQEGSPVSLSNLDYRLLLEKYDLKIRETEEKARSLKSRRNLVVPVCRLPTEILAGVFALCNALEPEEIHGLRNTARKQPTSIRLKHVCRHWRTVALNSPSVWCSPNFAFPVLAREMLQLSKCAHLSIDAHVSCTPNFRLDVLSEALKHISRTRCLFIEARKADIETTLSAVTEPAPFLRSMQLVCHPPADAIALPENFLGGDAPRLCRLELHRCQIPWNTPFLRNLTSLHIDWSGYRCRRPLTTAQFVDTFQKMSRLVVLELRNCLPLYANSFDTPECVVYFPHLRHLTLASTELQCANILELVSFPSTAIITLLCESSTRDVQPFFSTLSNLFSSTLHGGRFIGSAEILFRSQSIGLKTWSTTNPGNSKPSLLPCLDLQFDWRGAYEAVMAAALGSLPFADVRTIRVCSNKHDLPAQVIVDHFGSLCQLEKITITNCVIGFIEAIGRTAPNDPSVSQHSILTPAFPALHTLELKEISLYSPPPDTRRYINGLCCPRVASEECSWRAETCIPSMLVSFP</sequence>
<dbReference type="Gene3D" id="1.20.1280.50">
    <property type="match status" value="1"/>
</dbReference>
<dbReference type="Gene3D" id="3.80.10.10">
    <property type="entry name" value="Ribonuclease Inhibitor"/>
    <property type="match status" value="1"/>
</dbReference>